<dbReference type="InterPro" id="IPR021005">
    <property type="entry name" value="Znf_CGNR"/>
</dbReference>
<protein>
    <recommendedName>
        <fullName evidence="2">Zinc finger CGNR domain-containing protein</fullName>
    </recommendedName>
</protein>
<proteinExistence type="predicted"/>
<dbReference type="EMBL" id="CP001778">
    <property type="protein sequence ID" value="ADD41041.1"/>
    <property type="molecule type" value="Genomic_DNA"/>
</dbReference>
<evidence type="ECO:0000313" key="3">
    <source>
        <dbReference type="EMBL" id="ADD41041.1"/>
    </source>
</evidence>
<dbReference type="Gene3D" id="1.10.3300.10">
    <property type="entry name" value="Jann2411-like domain"/>
    <property type="match status" value="1"/>
</dbReference>
<reference evidence="3 4" key="1">
    <citation type="journal article" date="2009" name="Stand. Genomic Sci.">
        <title>Complete genome sequence of Stackebrandtia nassauensis type strain (LLR-40K-21).</title>
        <authorList>
            <person name="Munk C."/>
            <person name="Lapidus A."/>
            <person name="Copeland A."/>
            <person name="Jando M."/>
            <person name="Mayilraj S."/>
            <person name="Glavina Del Rio T."/>
            <person name="Nolan M."/>
            <person name="Chen F."/>
            <person name="Lucas S."/>
            <person name="Tice H."/>
            <person name="Cheng J.F."/>
            <person name="Han C."/>
            <person name="Detter J.C."/>
            <person name="Bruce D."/>
            <person name="Goodwin L."/>
            <person name="Chain P."/>
            <person name="Pitluck S."/>
            <person name="Goker M."/>
            <person name="Ovchinikova G."/>
            <person name="Pati A."/>
            <person name="Ivanova N."/>
            <person name="Mavromatis K."/>
            <person name="Chen A."/>
            <person name="Palaniappan K."/>
            <person name="Land M."/>
            <person name="Hauser L."/>
            <person name="Chang Y.J."/>
            <person name="Jeffries C.D."/>
            <person name="Bristow J."/>
            <person name="Eisen J.A."/>
            <person name="Markowitz V."/>
            <person name="Hugenholtz P."/>
            <person name="Kyrpides N.C."/>
            <person name="Klenk H.P."/>
        </authorList>
    </citation>
    <scope>NUCLEOTIDE SEQUENCE [LARGE SCALE GENOMIC DNA]</scope>
    <source>
        <strain evidence="4">DSM 44728 / CIP 108903 / NRRL B-16338 / NBRC 102104 / LLR-40K-21</strain>
    </source>
</reference>
<dbReference type="OrthoDB" id="3632145at2"/>
<dbReference type="InterPro" id="IPR023286">
    <property type="entry name" value="ABATE_dom_sf"/>
</dbReference>
<evidence type="ECO:0000256" key="1">
    <source>
        <dbReference type="SAM" id="MobiDB-lite"/>
    </source>
</evidence>
<dbReference type="Proteomes" id="UP000000844">
    <property type="component" value="Chromosome"/>
</dbReference>
<dbReference type="RefSeq" id="WP_013016612.1">
    <property type="nucleotide sequence ID" value="NC_013947.1"/>
</dbReference>
<dbReference type="InterPro" id="IPR010852">
    <property type="entry name" value="ABATE"/>
</dbReference>
<dbReference type="eggNOG" id="ENOG503487J">
    <property type="taxonomic scope" value="Bacteria"/>
</dbReference>
<feature type="region of interest" description="Disordered" evidence="1">
    <location>
        <begin position="126"/>
        <end position="152"/>
    </location>
</feature>
<accession>D3PU95</accession>
<name>D3PU95_STANL</name>
<dbReference type="Pfam" id="PF11706">
    <property type="entry name" value="zf-CGNR"/>
    <property type="match status" value="1"/>
</dbReference>
<keyword evidence="4" id="KW-1185">Reference proteome</keyword>
<dbReference type="PANTHER" id="PTHR35525">
    <property type="entry name" value="BLL6575 PROTEIN"/>
    <property type="match status" value="1"/>
</dbReference>
<organism evidence="3 4">
    <name type="scientific">Stackebrandtia nassauensis (strain DSM 44728 / CIP 108903 / NRRL B-16338 / NBRC 102104 / LLR-40K-21)</name>
    <dbReference type="NCBI Taxonomy" id="446470"/>
    <lineage>
        <taxon>Bacteria</taxon>
        <taxon>Bacillati</taxon>
        <taxon>Actinomycetota</taxon>
        <taxon>Actinomycetes</taxon>
        <taxon>Glycomycetales</taxon>
        <taxon>Glycomycetaceae</taxon>
        <taxon>Stackebrandtia</taxon>
    </lineage>
</organism>
<dbReference type="HOGENOM" id="CLU_1840920_0_0_11"/>
<dbReference type="STRING" id="446470.Snas_1332"/>
<dbReference type="SUPFAM" id="SSF160904">
    <property type="entry name" value="Jann2411-like"/>
    <property type="match status" value="1"/>
</dbReference>
<dbReference type="AlphaFoldDB" id="D3PU95"/>
<dbReference type="KEGG" id="sna:Snas_1332"/>
<sequence>MTVPDFGELDPELARAEAALADGGALAGVRSALPDEAAAARFLNAVLADSGATPRLRRHAAGWRIVTLSAAAGAGDLAATASGLANLVAADGWRRVKQCSRPGCVATFIDRTNGVTRRYCRDHSRHEIPLGKGMSPPRPTTSAADDRPASQP</sequence>
<evidence type="ECO:0000313" key="4">
    <source>
        <dbReference type="Proteomes" id="UP000000844"/>
    </source>
</evidence>
<feature type="domain" description="Zinc finger CGNR" evidence="2">
    <location>
        <begin position="95"/>
        <end position="122"/>
    </location>
</feature>
<dbReference type="PANTHER" id="PTHR35525:SF3">
    <property type="entry name" value="BLL6575 PROTEIN"/>
    <property type="match status" value="1"/>
</dbReference>
<evidence type="ECO:0000259" key="2">
    <source>
        <dbReference type="Pfam" id="PF11706"/>
    </source>
</evidence>
<gene>
    <name evidence="3" type="ordered locus">Snas_1332</name>
</gene>